<feature type="transmembrane region" description="Helical" evidence="6">
    <location>
        <begin position="12"/>
        <end position="32"/>
    </location>
</feature>
<feature type="transmembrane region" description="Helical" evidence="6">
    <location>
        <begin position="126"/>
        <end position="145"/>
    </location>
</feature>
<evidence type="ECO:0000256" key="3">
    <source>
        <dbReference type="ARBA" id="ARBA00022692"/>
    </source>
</evidence>
<reference evidence="8 9" key="2">
    <citation type="submission" date="2019-02" db="EMBL/GenBank/DDBJ databases">
        <title>'Lichenibacterium ramalinii' gen. nov. sp. nov., 'Lichenibacterium minor' gen. nov. sp. nov.</title>
        <authorList>
            <person name="Pankratov T."/>
        </authorList>
    </citation>
    <scope>NUCLEOTIDE SEQUENCE [LARGE SCALE GENOMIC DNA]</scope>
    <source>
        <strain evidence="8 9">RmlP026</strain>
    </source>
</reference>
<evidence type="ECO:0000313" key="9">
    <source>
        <dbReference type="Proteomes" id="UP000290759"/>
    </source>
</evidence>
<dbReference type="OrthoDB" id="9803381at2"/>
<evidence type="ECO:0000256" key="6">
    <source>
        <dbReference type="SAM" id="Phobius"/>
    </source>
</evidence>
<comment type="subcellular location">
    <subcellularLocation>
        <location evidence="1">Cell membrane</location>
        <topology evidence="1">Multi-pass membrane protein</topology>
    </subcellularLocation>
</comment>
<organism evidence="8 9">
    <name type="scientific">Lichenibacterium minor</name>
    <dbReference type="NCBI Taxonomy" id="2316528"/>
    <lineage>
        <taxon>Bacteria</taxon>
        <taxon>Pseudomonadati</taxon>
        <taxon>Pseudomonadota</taxon>
        <taxon>Alphaproteobacteria</taxon>
        <taxon>Hyphomicrobiales</taxon>
        <taxon>Lichenihabitantaceae</taxon>
        <taxon>Lichenibacterium</taxon>
    </lineage>
</organism>
<keyword evidence="2" id="KW-1003">Cell membrane</keyword>
<name>A0A4Q2UFE9_9HYPH</name>
<gene>
    <name evidence="8" type="ORF">D3273_01915</name>
</gene>
<reference evidence="8 9" key="1">
    <citation type="submission" date="2018-12" db="EMBL/GenBank/DDBJ databases">
        <authorList>
            <person name="Grouzdev D.S."/>
            <person name="Krutkina M.S."/>
        </authorList>
    </citation>
    <scope>NUCLEOTIDE SEQUENCE [LARGE SCALE GENOMIC DNA]</scope>
    <source>
        <strain evidence="8 9">RmlP026</strain>
    </source>
</reference>
<dbReference type="AlphaFoldDB" id="A0A4Q2UFE9"/>
<proteinExistence type="predicted"/>
<evidence type="ECO:0000313" key="8">
    <source>
        <dbReference type="EMBL" id="RYC34031.1"/>
    </source>
</evidence>
<feature type="transmembrane region" description="Helical" evidence="6">
    <location>
        <begin position="302"/>
        <end position="321"/>
    </location>
</feature>
<feature type="domain" description="Type II secretion system protein GspF" evidence="7">
    <location>
        <begin position="165"/>
        <end position="286"/>
    </location>
</feature>
<dbReference type="EMBL" id="QYBB01000001">
    <property type="protein sequence ID" value="RYC34031.1"/>
    <property type="molecule type" value="Genomic_DNA"/>
</dbReference>
<feature type="transmembrane region" description="Helical" evidence="6">
    <location>
        <begin position="101"/>
        <end position="120"/>
    </location>
</feature>
<dbReference type="Proteomes" id="UP000290759">
    <property type="component" value="Unassembled WGS sequence"/>
</dbReference>
<dbReference type="PANTHER" id="PTHR35007:SF1">
    <property type="entry name" value="PILUS ASSEMBLY PROTEIN"/>
    <property type="match status" value="1"/>
</dbReference>
<dbReference type="Pfam" id="PF00482">
    <property type="entry name" value="T2SSF"/>
    <property type="match status" value="1"/>
</dbReference>
<keyword evidence="9" id="KW-1185">Reference proteome</keyword>
<dbReference type="Gene3D" id="1.20.81.30">
    <property type="entry name" value="Type II secretion system (T2SS), domain F"/>
    <property type="match status" value="1"/>
</dbReference>
<evidence type="ECO:0000256" key="4">
    <source>
        <dbReference type="ARBA" id="ARBA00022989"/>
    </source>
</evidence>
<accession>A0A4Q2UFE9</accession>
<evidence type="ECO:0000256" key="1">
    <source>
        <dbReference type="ARBA" id="ARBA00004651"/>
    </source>
</evidence>
<sequence length="329" mass="35274">MPLPALDGNTAIAYGLGIAALGCVFFVASPYLSGDIKAEKRRQAVATPRAKRVGVDRVVDAASRRKQVADSMKEVENRGKARKATLEIRIQQAGLEWSRKTYLSVSAGLAVLIGLVLLVVQDSLAVAGVGVLVGGFGLPSWFLGFKKKRRLASFANEFPNAVDIVIRGVKAGLPLGDCLRVIATESPEPLRSEFRRVVEAQTMGLGIGEAVERMAERVPITETNFFAIVISIQAKAGGNLTEALGNLSRVIRDRKKMKAKVKAISSEAKASAGIIGSLPFIVGTLVWLMSPDYISVLWTTSIGQMMVAAGACWMSIGIVVMKKMINFDI</sequence>
<keyword evidence="4 6" id="KW-1133">Transmembrane helix</keyword>
<feature type="transmembrane region" description="Helical" evidence="6">
    <location>
        <begin position="270"/>
        <end position="290"/>
    </location>
</feature>
<keyword evidence="3 6" id="KW-0812">Transmembrane</keyword>
<dbReference type="GO" id="GO:0005886">
    <property type="term" value="C:plasma membrane"/>
    <property type="evidence" value="ECO:0007669"/>
    <property type="project" value="UniProtKB-SubCell"/>
</dbReference>
<dbReference type="RefSeq" id="WP_129222922.1">
    <property type="nucleotide sequence ID" value="NZ_QYBB01000001.1"/>
</dbReference>
<keyword evidence="5 6" id="KW-0472">Membrane</keyword>
<dbReference type="InterPro" id="IPR018076">
    <property type="entry name" value="T2SS_GspF_dom"/>
</dbReference>
<evidence type="ECO:0000259" key="7">
    <source>
        <dbReference type="Pfam" id="PF00482"/>
    </source>
</evidence>
<evidence type="ECO:0000256" key="5">
    <source>
        <dbReference type="ARBA" id="ARBA00023136"/>
    </source>
</evidence>
<comment type="caution">
    <text evidence="8">The sequence shown here is derived from an EMBL/GenBank/DDBJ whole genome shotgun (WGS) entry which is preliminary data.</text>
</comment>
<evidence type="ECO:0000256" key="2">
    <source>
        <dbReference type="ARBA" id="ARBA00022475"/>
    </source>
</evidence>
<protein>
    <submittedName>
        <fullName evidence="8">Type II secretion system F family protein</fullName>
    </submittedName>
</protein>
<dbReference type="InterPro" id="IPR042094">
    <property type="entry name" value="T2SS_GspF_sf"/>
</dbReference>
<dbReference type="PANTHER" id="PTHR35007">
    <property type="entry name" value="INTEGRAL MEMBRANE PROTEIN-RELATED"/>
    <property type="match status" value="1"/>
</dbReference>